<dbReference type="InterPro" id="IPR009057">
    <property type="entry name" value="Homeodomain-like_sf"/>
</dbReference>
<dbReference type="Gene3D" id="1.10.8.60">
    <property type="match status" value="1"/>
</dbReference>
<dbReference type="Pfam" id="PF25601">
    <property type="entry name" value="AAA_lid_14"/>
    <property type="match status" value="1"/>
</dbReference>
<dbReference type="SUPFAM" id="SSF55781">
    <property type="entry name" value="GAF domain-like"/>
    <property type="match status" value="1"/>
</dbReference>
<dbReference type="RefSeq" id="WP_116013916.1">
    <property type="nucleotide sequence ID" value="NZ_QUOT01000001.1"/>
</dbReference>
<comment type="caution">
    <text evidence="7">The sequence shown here is derived from an EMBL/GenBank/DDBJ whole genome shotgun (WGS) entry which is preliminary data.</text>
</comment>
<dbReference type="AlphaFoldDB" id="A0A3E0U0W6"/>
<dbReference type="InterPro" id="IPR002078">
    <property type="entry name" value="Sigma_54_int"/>
</dbReference>
<evidence type="ECO:0000259" key="6">
    <source>
        <dbReference type="PROSITE" id="PS50045"/>
    </source>
</evidence>
<protein>
    <submittedName>
        <fullName evidence="7">Nitric oxide reductase transcriptional regulator NorR</fullName>
    </submittedName>
</protein>
<dbReference type="Pfam" id="PF01590">
    <property type="entry name" value="GAF"/>
    <property type="match status" value="1"/>
</dbReference>
<dbReference type="InterPro" id="IPR029016">
    <property type="entry name" value="GAF-like_dom_sf"/>
</dbReference>
<dbReference type="InterPro" id="IPR027417">
    <property type="entry name" value="P-loop_NTPase"/>
</dbReference>
<feature type="domain" description="Sigma-54 factor interaction" evidence="6">
    <location>
        <begin position="194"/>
        <end position="423"/>
    </location>
</feature>
<evidence type="ECO:0000313" key="7">
    <source>
        <dbReference type="EMBL" id="REL29865.1"/>
    </source>
</evidence>
<evidence type="ECO:0000256" key="2">
    <source>
        <dbReference type="ARBA" id="ARBA00022840"/>
    </source>
</evidence>
<proteinExistence type="predicted"/>
<accession>A0A3E0U0W6</accession>
<reference evidence="8" key="1">
    <citation type="submission" date="2018-08" db="EMBL/GenBank/DDBJ databases">
        <title>Thalassotalea euphylliae genome.</title>
        <authorList>
            <person name="Summers S."/>
            <person name="Rice S.A."/>
            <person name="Freckelton M.L."/>
            <person name="Nedved B.T."/>
            <person name="Hadfield M.G."/>
        </authorList>
    </citation>
    <scope>NUCLEOTIDE SEQUENCE [LARGE SCALE GENOMIC DNA]</scope>
    <source>
        <strain evidence="8">H3</strain>
    </source>
</reference>
<dbReference type="GO" id="GO:0006355">
    <property type="term" value="P:regulation of DNA-templated transcription"/>
    <property type="evidence" value="ECO:0007669"/>
    <property type="project" value="InterPro"/>
</dbReference>
<organism evidence="7 8">
    <name type="scientific">Thalassotalea euphylliae</name>
    <dbReference type="NCBI Taxonomy" id="1655234"/>
    <lineage>
        <taxon>Bacteria</taxon>
        <taxon>Pseudomonadati</taxon>
        <taxon>Pseudomonadota</taxon>
        <taxon>Gammaproteobacteria</taxon>
        <taxon>Alteromonadales</taxon>
        <taxon>Colwelliaceae</taxon>
        <taxon>Thalassotalea</taxon>
    </lineage>
</organism>
<sequence>MNNLADNQLLELSIELAQSAANEQRFDDVLTAIRKVITCDAIALLVIKGEYLQPIASQGLSADTMGRRFAIDEHPRFRQICNAIEAIRFAADSPLPDPYDGLLSSKEGDLPIHACMGLPLYFDENLIGVLTLDSLTPNIFNGLSERALSLVSAMVAVNLHTALTLNSLESNIDHSKAVMRAINEPSMSGAHTELIGQSAAMEKLNHEISMVAPSNYSVLIEGESGTGKELIAHSIHQQSSRSEAAIIHVNCAALPENLIESELFGHVKGAFTGADSKRAGKFVIADGGTIFLDEVGELPLAAQSKLLRVLQSQEVQPVGQDEVITVNVRVIAATNRNLKDEVENGRFRADLYHRLNVYPIKVPALRDRHGDVALLAGFFIERAKRKLGVGQLKLSTKLMQQLTHYTWPGNVRELEHLLNRAALKACAKVPAANRYESIVTITDNDSELVAPIGGFSGSKQATEEDLLAVSTQTEIGNEFANKQFDDTPINLRDNVDAYQRQLVRRALSLYQGNWSRAAKHLGVDRANLTRLAKRLDIHIDKVIR</sequence>
<dbReference type="Gene3D" id="1.10.10.60">
    <property type="entry name" value="Homeodomain-like"/>
    <property type="match status" value="1"/>
</dbReference>
<dbReference type="EMBL" id="QUOT01000001">
    <property type="protein sequence ID" value="REL29865.1"/>
    <property type="molecule type" value="Genomic_DNA"/>
</dbReference>
<dbReference type="InterPro" id="IPR025943">
    <property type="entry name" value="Sigma_54_int_dom_ATP-bd_2"/>
</dbReference>
<dbReference type="Pfam" id="PF00158">
    <property type="entry name" value="Sigma54_activat"/>
    <property type="match status" value="1"/>
</dbReference>
<dbReference type="InterPro" id="IPR025944">
    <property type="entry name" value="Sigma_54_int_dom_CS"/>
</dbReference>
<dbReference type="NCBIfam" id="NF003451">
    <property type="entry name" value="PRK05022.1"/>
    <property type="match status" value="1"/>
</dbReference>
<keyword evidence="3" id="KW-0805">Transcription regulation</keyword>
<dbReference type="PROSITE" id="PS00688">
    <property type="entry name" value="SIGMA54_INTERACT_3"/>
    <property type="match status" value="1"/>
</dbReference>
<gene>
    <name evidence="7" type="primary">norR</name>
    <name evidence="7" type="ORF">DXX94_03620</name>
</gene>
<evidence type="ECO:0000313" key="8">
    <source>
        <dbReference type="Proteomes" id="UP000256899"/>
    </source>
</evidence>
<evidence type="ECO:0000256" key="5">
    <source>
        <dbReference type="ARBA" id="ARBA00023163"/>
    </source>
</evidence>
<evidence type="ECO:0000256" key="4">
    <source>
        <dbReference type="ARBA" id="ARBA00023125"/>
    </source>
</evidence>
<dbReference type="SUPFAM" id="SSF46689">
    <property type="entry name" value="Homeodomain-like"/>
    <property type="match status" value="1"/>
</dbReference>
<dbReference type="InterPro" id="IPR003593">
    <property type="entry name" value="AAA+_ATPase"/>
</dbReference>
<keyword evidence="5" id="KW-0804">Transcription</keyword>
<keyword evidence="1" id="KW-0547">Nucleotide-binding</keyword>
<keyword evidence="2" id="KW-0067">ATP-binding</keyword>
<dbReference type="PANTHER" id="PTHR32071:SF35">
    <property type="entry name" value="ANAEROBIC NITRIC OXIDE REDUCTASE TRANSCRIPTION REGULATOR NORR"/>
    <property type="match status" value="1"/>
</dbReference>
<dbReference type="CDD" id="cd00009">
    <property type="entry name" value="AAA"/>
    <property type="match status" value="1"/>
</dbReference>
<dbReference type="Proteomes" id="UP000256899">
    <property type="component" value="Unassembled WGS sequence"/>
</dbReference>
<dbReference type="InterPro" id="IPR025662">
    <property type="entry name" value="Sigma_54_int_dom_ATP-bd_1"/>
</dbReference>
<dbReference type="GO" id="GO:0043565">
    <property type="term" value="F:sequence-specific DNA binding"/>
    <property type="evidence" value="ECO:0007669"/>
    <property type="project" value="InterPro"/>
</dbReference>
<dbReference type="PRINTS" id="PR01590">
    <property type="entry name" value="HTHFIS"/>
</dbReference>
<keyword evidence="8" id="KW-1185">Reference proteome</keyword>
<evidence type="ECO:0000256" key="1">
    <source>
        <dbReference type="ARBA" id="ARBA00022741"/>
    </source>
</evidence>
<dbReference type="SMART" id="SM00382">
    <property type="entry name" value="AAA"/>
    <property type="match status" value="1"/>
</dbReference>
<dbReference type="InterPro" id="IPR003018">
    <property type="entry name" value="GAF"/>
</dbReference>
<dbReference type="FunFam" id="3.40.50.300:FF:000006">
    <property type="entry name" value="DNA-binding transcriptional regulator NtrC"/>
    <property type="match status" value="1"/>
</dbReference>
<dbReference type="PROSITE" id="PS00676">
    <property type="entry name" value="SIGMA54_INTERACT_2"/>
    <property type="match status" value="1"/>
</dbReference>
<dbReference type="PANTHER" id="PTHR32071">
    <property type="entry name" value="TRANSCRIPTIONAL REGULATORY PROTEIN"/>
    <property type="match status" value="1"/>
</dbReference>
<dbReference type="InterPro" id="IPR058031">
    <property type="entry name" value="AAA_lid_NorR"/>
</dbReference>
<dbReference type="SUPFAM" id="SSF52540">
    <property type="entry name" value="P-loop containing nucleoside triphosphate hydrolases"/>
    <property type="match status" value="1"/>
</dbReference>
<name>A0A3E0U0W6_9GAMM</name>
<dbReference type="GO" id="GO:0005524">
    <property type="term" value="F:ATP binding"/>
    <property type="evidence" value="ECO:0007669"/>
    <property type="project" value="UniProtKB-KW"/>
</dbReference>
<evidence type="ECO:0000256" key="3">
    <source>
        <dbReference type="ARBA" id="ARBA00023015"/>
    </source>
</evidence>
<keyword evidence="4" id="KW-0238">DNA-binding</keyword>
<dbReference type="PROSITE" id="PS50045">
    <property type="entry name" value="SIGMA54_INTERACT_4"/>
    <property type="match status" value="1"/>
</dbReference>
<dbReference type="Gene3D" id="3.40.50.300">
    <property type="entry name" value="P-loop containing nucleotide triphosphate hydrolases"/>
    <property type="match status" value="1"/>
</dbReference>
<dbReference type="PROSITE" id="PS00675">
    <property type="entry name" value="SIGMA54_INTERACT_1"/>
    <property type="match status" value="1"/>
</dbReference>
<dbReference type="SMART" id="SM00065">
    <property type="entry name" value="GAF"/>
    <property type="match status" value="1"/>
</dbReference>
<dbReference type="Gene3D" id="3.30.450.40">
    <property type="match status" value="1"/>
</dbReference>
<dbReference type="InterPro" id="IPR002197">
    <property type="entry name" value="HTH_Fis"/>
</dbReference>